<dbReference type="InterPro" id="IPR001789">
    <property type="entry name" value="Sig_transdc_resp-reg_receiver"/>
</dbReference>
<dbReference type="SUPFAM" id="SSF48452">
    <property type="entry name" value="TPR-like"/>
    <property type="match status" value="1"/>
</dbReference>
<dbReference type="InterPro" id="IPR036388">
    <property type="entry name" value="WH-like_DNA-bd_sf"/>
</dbReference>
<keyword evidence="5" id="KW-0597">Phosphoprotein</keyword>
<protein>
    <submittedName>
        <fullName evidence="7">Response regulator</fullName>
    </submittedName>
</protein>
<evidence type="ECO:0000259" key="6">
    <source>
        <dbReference type="PROSITE" id="PS50110"/>
    </source>
</evidence>
<comment type="caution">
    <text evidence="7">The sequence shown here is derived from an EMBL/GenBank/DDBJ whole genome shotgun (WGS) entry which is preliminary data.</text>
</comment>
<dbReference type="PANTHER" id="PTHR35807">
    <property type="entry name" value="TRANSCRIPTIONAL REGULATOR REDD-RELATED"/>
    <property type="match status" value="1"/>
</dbReference>
<dbReference type="InterPro" id="IPR005158">
    <property type="entry name" value="BTAD"/>
</dbReference>
<keyword evidence="8" id="KW-1185">Reference proteome</keyword>
<keyword evidence="1" id="KW-0902">Two-component regulatory system</keyword>
<dbReference type="SUPFAM" id="SSF46894">
    <property type="entry name" value="C-terminal effector domain of the bipartite response regulators"/>
    <property type="match status" value="1"/>
</dbReference>
<evidence type="ECO:0000256" key="5">
    <source>
        <dbReference type="PROSITE-ProRule" id="PRU00169"/>
    </source>
</evidence>
<dbReference type="SMART" id="SM01043">
    <property type="entry name" value="BTAD"/>
    <property type="match status" value="1"/>
</dbReference>
<evidence type="ECO:0000313" key="7">
    <source>
        <dbReference type="EMBL" id="MED5019265.1"/>
    </source>
</evidence>
<dbReference type="InterPro" id="IPR016032">
    <property type="entry name" value="Sig_transdc_resp-reg_C-effctor"/>
</dbReference>
<accession>A0ABU6PYT0</accession>
<keyword evidence="4" id="KW-0804">Transcription</keyword>
<evidence type="ECO:0000256" key="4">
    <source>
        <dbReference type="ARBA" id="ARBA00023163"/>
    </source>
</evidence>
<feature type="domain" description="Response regulatory" evidence="6">
    <location>
        <begin position="1"/>
        <end position="113"/>
    </location>
</feature>
<reference evidence="7 8" key="1">
    <citation type="submission" date="2023-03" db="EMBL/GenBank/DDBJ databases">
        <title>Bacillus Genome Sequencing.</title>
        <authorList>
            <person name="Dunlap C."/>
        </authorList>
    </citation>
    <scope>NUCLEOTIDE SEQUENCE [LARGE SCALE GENOMIC DNA]</scope>
    <source>
        <strain evidence="7 8">NRS-52</strain>
    </source>
</reference>
<proteinExistence type="predicted"/>
<keyword evidence="2" id="KW-0805">Transcription regulation</keyword>
<gene>
    <name evidence="7" type="ORF">P9847_18340</name>
</gene>
<dbReference type="InterPro" id="IPR011990">
    <property type="entry name" value="TPR-like_helical_dom_sf"/>
</dbReference>
<dbReference type="Gene3D" id="3.40.50.2300">
    <property type="match status" value="1"/>
</dbReference>
<evidence type="ECO:0000313" key="8">
    <source>
        <dbReference type="Proteomes" id="UP001343257"/>
    </source>
</evidence>
<name>A0ABU6PYT0_9BACL</name>
<dbReference type="SUPFAM" id="SSF52172">
    <property type="entry name" value="CheY-like"/>
    <property type="match status" value="1"/>
</dbReference>
<evidence type="ECO:0000256" key="1">
    <source>
        <dbReference type="ARBA" id="ARBA00023012"/>
    </source>
</evidence>
<feature type="modified residue" description="4-aspartylphosphate" evidence="5">
    <location>
        <position position="50"/>
    </location>
</feature>
<keyword evidence="3" id="KW-0238">DNA-binding</keyword>
<dbReference type="Gene3D" id="1.10.10.10">
    <property type="entry name" value="Winged helix-like DNA-binding domain superfamily/Winged helix DNA-binding domain"/>
    <property type="match status" value="1"/>
</dbReference>
<dbReference type="InterPro" id="IPR051677">
    <property type="entry name" value="AfsR-DnrI-RedD_regulator"/>
</dbReference>
<dbReference type="Pfam" id="PF00072">
    <property type="entry name" value="Response_reg"/>
    <property type="match status" value="1"/>
</dbReference>
<dbReference type="InterPro" id="IPR011006">
    <property type="entry name" value="CheY-like_superfamily"/>
</dbReference>
<dbReference type="Pfam" id="PF03704">
    <property type="entry name" value="BTAD"/>
    <property type="match status" value="1"/>
</dbReference>
<dbReference type="PANTHER" id="PTHR35807:SF2">
    <property type="entry name" value="TRANSCRIPTIONAL ACTIVATOR DOMAIN"/>
    <property type="match status" value="1"/>
</dbReference>
<dbReference type="EMBL" id="JARTLD010000047">
    <property type="protein sequence ID" value="MED5019265.1"/>
    <property type="molecule type" value="Genomic_DNA"/>
</dbReference>
<dbReference type="RefSeq" id="WP_328280129.1">
    <property type="nucleotide sequence ID" value="NZ_JARTLD010000047.1"/>
</dbReference>
<dbReference type="SMART" id="SM00448">
    <property type="entry name" value="REC"/>
    <property type="match status" value="1"/>
</dbReference>
<sequence length="364" mass="42774">MIVEDEKPILDLMQHVIRQHPEFSIQGAFTNPLEALERLEGLQPDVAFLDVEMPKMNGLELARKINELSGHTKIIFTTAYKHYALEAFQVEAFDYILKPVTKAAIERIATRLVRQHHKAGTLDLLEHQVDVSCFGGLEVRGASGELVHWPTRKTEELFAIFLCHPDTEINKWQLADWLWPEMDEERVSHNLHNTLYRLKKLLREQEMGMEIQKMNDGYLLSSGQVRYDVLEYRRYAQLLAAGKTDRVQEERLIRLYKGTLLDRKDYLWKVSLEEAFRKQYLSMLRARIENAWSSRALEQARQWIEQGLGWFPLDEELNTRLLEVHIGSGRPEMARHHFERFAEASRREWGMEPPLEMRSLIELL</sequence>
<evidence type="ECO:0000256" key="2">
    <source>
        <dbReference type="ARBA" id="ARBA00023015"/>
    </source>
</evidence>
<evidence type="ECO:0000256" key="3">
    <source>
        <dbReference type="ARBA" id="ARBA00023125"/>
    </source>
</evidence>
<dbReference type="Proteomes" id="UP001343257">
    <property type="component" value="Unassembled WGS sequence"/>
</dbReference>
<dbReference type="Gene3D" id="1.25.40.10">
    <property type="entry name" value="Tetratricopeptide repeat domain"/>
    <property type="match status" value="1"/>
</dbReference>
<organism evidence="7 8">
    <name type="scientific">Paenibacillus chibensis</name>
    <dbReference type="NCBI Taxonomy" id="59846"/>
    <lineage>
        <taxon>Bacteria</taxon>
        <taxon>Bacillati</taxon>
        <taxon>Bacillota</taxon>
        <taxon>Bacilli</taxon>
        <taxon>Bacillales</taxon>
        <taxon>Paenibacillaceae</taxon>
        <taxon>Paenibacillus</taxon>
    </lineage>
</organism>
<dbReference type="PROSITE" id="PS50110">
    <property type="entry name" value="RESPONSE_REGULATORY"/>
    <property type="match status" value="1"/>
</dbReference>